<gene>
    <name evidence="9" type="ORF">H8B06_10925</name>
</gene>
<evidence type="ECO:0000256" key="4">
    <source>
        <dbReference type="ARBA" id="ARBA00022729"/>
    </source>
</evidence>
<protein>
    <submittedName>
        <fullName evidence="9">Sulfatase</fullName>
    </submittedName>
</protein>
<dbReference type="Proteomes" id="UP000602759">
    <property type="component" value="Unassembled WGS sequence"/>
</dbReference>
<dbReference type="InterPro" id="IPR000917">
    <property type="entry name" value="Sulfatase_N"/>
</dbReference>
<dbReference type="Gene3D" id="3.40.720.10">
    <property type="entry name" value="Alkaline Phosphatase, subunit A"/>
    <property type="match status" value="1"/>
</dbReference>
<feature type="domain" description="Sulfatase N-terminal" evidence="8">
    <location>
        <begin position="39"/>
        <end position="392"/>
    </location>
</feature>
<comment type="caution">
    <text evidence="9">The sequence shown here is derived from an EMBL/GenBank/DDBJ whole genome shotgun (WGS) entry which is preliminary data.</text>
</comment>
<evidence type="ECO:0000256" key="2">
    <source>
        <dbReference type="ARBA" id="ARBA00008779"/>
    </source>
</evidence>
<reference evidence="9 10" key="1">
    <citation type="submission" date="2020-08" db="EMBL/GenBank/DDBJ databases">
        <title>Sphingobacterium sp. DN00404 isolated from aquaculture water.</title>
        <authorList>
            <person name="Zhang M."/>
        </authorList>
    </citation>
    <scope>NUCLEOTIDE SEQUENCE [LARGE SCALE GENOMIC DNA]</scope>
    <source>
        <strain evidence="9 10">DN00404</strain>
    </source>
</reference>
<keyword evidence="3" id="KW-0479">Metal-binding</keyword>
<evidence type="ECO:0000256" key="3">
    <source>
        <dbReference type="ARBA" id="ARBA00022723"/>
    </source>
</evidence>
<dbReference type="EMBL" id="JACOIK010000007">
    <property type="protein sequence ID" value="MBD1433342.1"/>
    <property type="molecule type" value="Genomic_DNA"/>
</dbReference>
<dbReference type="SUPFAM" id="SSF53649">
    <property type="entry name" value="Alkaline phosphatase-like"/>
    <property type="match status" value="1"/>
</dbReference>
<organism evidence="9 10">
    <name type="scientific">Sphingobacterium micropteri</name>
    <dbReference type="NCBI Taxonomy" id="2763501"/>
    <lineage>
        <taxon>Bacteria</taxon>
        <taxon>Pseudomonadati</taxon>
        <taxon>Bacteroidota</taxon>
        <taxon>Sphingobacteriia</taxon>
        <taxon>Sphingobacteriales</taxon>
        <taxon>Sphingobacteriaceae</taxon>
        <taxon>Sphingobacterium</taxon>
    </lineage>
</organism>
<evidence type="ECO:0000256" key="1">
    <source>
        <dbReference type="ARBA" id="ARBA00001913"/>
    </source>
</evidence>
<sequence>MKRNHIIDFFIRPLLVLACVYATPCANAQQNRNTSHKKKNILFIAIDDLRPELACYGMTQVKTPHIDKLAQQGNLFENAYCQQAVCAPSRNSVLTGLRPDAMQIYDLGTFFRTTVPDVVTLPQLFKENDYISENVGKIYHVGHGNKNDQQSWTTVWNYRGELDALPKINHGDTTGLESSLPKLNGKVLPYYRSHAAEENLSDGRVAAIAVERIEALKDQDQPFFLGVGFTATHLPFVAPSSYWDLYDPLDIAIPSQQEPSGMYNQAFIKWSGELATYHGIAPFKEKGTLPDSIARNLIQGYHASVSFVDAQVGKLLDALEKNGLRENTIVVLWGDHGYKLGEYGMWCKHSNAELDTRAPLIIRNPDQTNGNRSFSVVELLDIYPTLCELTGIQAPDHLQGKSLVPILNNPGVRVKEVAMSQWPKGKTYPGTPPSREIMGYSITDGRYRFTRWQYYKNPNHIIAKELYDHTESRLDTKNLAKSKKYEAEVRRLESLLNGLLEERQ</sequence>
<dbReference type="PANTHER" id="PTHR45953:SF1">
    <property type="entry name" value="IDURONATE 2-SULFATASE"/>
    <property type="match status" value="1"/>
</dbReference>
<evidence type="ECO:0000313" key="10">
    <source>
        <dbReference type="Proteomes" id="UP000602759"/>
    </source>
</evidence>
<dbReference type="CDD" id="cd16030">
    <property type="entry name" value="iduronate-2-sulfatase"/>
    <property type="match status" value="1"/>
</dbReference>
<keyword evidence="4 7" id="KW-0732">Signal</keyword>
<keyword evidence="10" id="KW-1185">Reference proteome</keyword>
<feature type="chain" id="PRO_5047445503" evidence="7">
    <location>
        <begin position="29"/>
        <end position="504"/>
    </location>
</feature>
<name>A0ABR7YPW0_9SPHI</name>
<dbReference type="InterPro" id="IPR035874">
    <property type="entry name" value="IDS"/>
</dbReference>
<evidence type="ECO:0000256" key="6">
    <source>
        <dbReference type="ARBA" id="ARBA00022837"/>
    </source>
</evidence>
<comment type="cofactor">
    <cofactor evidence="1">
        <name>Ca(2+)</name>
        <dbReference type="ChEBI" id="CHEBI:29108"/>
    </cofactor>
</comment>
<dbReference type="RefSeq" id="WP_190994317.1">
    <property type="nucleotide sequence ID" value="NZ_JACOIK010000007.1"/>
</dbReference>
<comment type="similarity">
    <text evidence="2">Belongs to the sulfatase family.</text>
</comment>
<evidence type="ECO:0000259" key="8">
    <source>
        <dbReference type="Pfam" id="PF00884"/>
    </source>
</evidence>
<dbReference type="PROSITE" id="PS00523">
    <property type="entry name" value="SULFATASE_1"/>
    <property type="match status" value="1"/>
</dbReference>
<keyword evidence="5" id="KW-0378">Hydrolase</keyword>
<keyword evidence="6" id="KW-0106">Calcium</keyword>
<evidence type="ECO:0000256" key="7">
    <source>
        <dbReference type="SAM" id="SignalP"/>
    </source>
</evidence>
<proteinExistence type="inferred from homology"/>
<evidence type="ECO:0000256" key="5">
    <source>
        <dbReference type="ARBA" id="ARBA00022801"/>
    </source>
</evidence>
<dbReference type="InterPro" id="IPR017850">
    <property type="entry name" value="Alkaline_phosphatase_core_sf"/>
</dbReference>
<dbReference type="PANTHER" id="PTHR45953">
    <property type="entry name" value="IDURONATE 2-SULFATASE"/>
    <property type="match status" value="1"/>
</dbReference>
<evidence type="ECO:0000313" key="9">
    <source>
        <dbReference type="EMBL" id="MBD1433342.1"/>
    </source>
</evidence>
<dbReference type="Pfam" id="PF00884">
    <property type="entry name" value="Sulfatase"/>
    <property type="match status" value="1"/>
</dbReference>
<dbReference type="InterPro" id="IPR024607">
    <property type="entry name" value="Sulfatase_CS"/>
</dbReference>
<feature type="signal peptide" evidence="7">
    <location>
        <begin position="1"/>
        <end position="28"/>
    </location>
</feature>
<accession>A0ABR7YPW0</accession>